<dbReference type="Gene3D" id="3.20.20.60">
    <property type="entry name" value="Phosphoenolpyruvate-binding domains"/>
    <property type="match status" value="1"/>
</dbReference>
<dbReference type="InterPro" id="IPR005000">
    <property type="entry name" value="Aldolase/citrate-lyase_domain"/>
</dbReference>
<evidence type="ECO:0000313" key="6">
    <source>
        <dbReference type="EMBL" id="MFH8547041.1"/>
    </source>
</evidence>
<evidence type="ECO:0000256" key="3">
    <source>
        <dbReference type="ARBA" id="ARBA00023239"/>
    </source>
</evidence>
<sequence>MTAGEAEQAGAGQAGEAVRAGEAMRRLPGPQPRRRSLKERLAAGERLYGALVRLPSETLVEMAGVAGLDYVVIDCEHGPADTALLQHHLTAAAAQGIDVLVRVGTAEPALVLRCLDLGAAGIIHPHVDDAQDARRAVASVHYPPLGTRGFATYSRAGRFGTVAAADHVAASRDALVVVMIETERACAAAAEIAATEGVDAVLVGPADLAADCAFPGQDTVDALVTTAHRATREAGRAVMAIVPGTEAARAAERGGAQLVLYNMAHVLMDTFKSLAAPVPGQGQSPRA</sequence>
<dbReference type="GO" id="GO:0016829">
    <property type="term" value="F:lyase activity"/>
    <property type="evidence" value="ECO:0007669"/>
    <property type="project" value="UniProtKB-KW"/>
</dbReference>
<dbReference type="RefSeq" id="WP_397712900.1">
    <property type="nucleotide sequence ID" value="NZ_JBIRGN010000003.1"/>
</dbReference>
<keyword evidence="7" id="KW-1185">Reference proteome</keyword>
<proteinExistence type="inferred from homology"/>
<dbReference type="PANTHER" id="PTHR30502:SF0">
    <property type="entry name" value="PHOSPHOENOLPYRUVATE CARBOXYLASE FAMILY PROTEIN"/>
    <property type="match status" value="1"/>
</dbReference>
<evidence type="ECO:0000259" key="5">
    <source>
        <dbReference type="Pfam" id="PF03328"/>
    </source>
</evidence>
<feature type="domain" description="HpcH/HpaI aldolase/citrate lyase" evidence="5">
    <location>
        <begin position="55"/>
        <end position="238"/>
    </location>
</feature>
<organism evidence="6 7">
    <name type="scientific">Streptomyces longisporoflavus</name>
    <dbReference type="NCBI Taxonomy" id="28044"/>
    <lineage>
        <taxon>Bacteria</taxon>
        <taxon>Bacillati</taxon>
        <taxon>Actinomycetota</taxon>
        <taxon>Actinomycetes</taxon>
        <taxon>Kitasatosporales</taxon>
        <taxon>Streptomycetaceae</taxon>
        <taxon>Streptomyces</taxon>
    </lineage>
</organism>
<dbReference type="EMBL" id="JBIRGQ010000003">
    <property type="protein sequence ID" value="MFH8547041.1"/>
    <property type="molecule type" value="Genomic_DNA"/>
</dbReference>
<evidence type="ECO:0000256" key="2">
    <source>
        <dbReference type="ARBA" id="ARBA00022723"/>
    </source>
</evidence>
<dbReference type="Pfam" id="PF03328">
    <property type="entry name" value="HpcH_HpaI"/>
    <property type="match status" value="1"/>
</dbReference>
<dbReference type="SUPFAM" id="SSF51621">
    <property type="entry name" value="Phosphoenolpyruvate/pyruvate domain"/>
    <property type="match status" value="1"/>
</dbReference>
<dbReference type="InterPro" id="IPR015813">
    <property type="entry name" value="Pyrv/PenolPyrv_kinase-like_dom"/>
</dbReference>
<accession>A0ABW7QPZ8</accession>
<feature type="compositionally biased region" description="Low complexity" evidence="4">
    <location>
        <begin position="1"/>
        <end position="21"/>
    </location>
</feature>
<reference evidence="6 7" key="1">
    <citation type="submission" date="2024-10" db="EMBL/GenBank/DDBJ databases">
        <title>The Natural Products Discovery Center: Release of the First 8490 Sequenced Strains for Exploring Actinobacteria Biosynthetic Diversity.</title>
        <authorList>
            <person name="Kalkreuter E."/>
            <person name="Kautsar S.A."/>
            <person name="Yang D."/>
            <person name="Bader C.D."/>
            <person name="Teijaro C.N."/>
            <person name="Fluegel L."/>
            <person name="Davis C.M."/>
            <person name="Simpson J.R."/>
            <person name="Lauterbach L."/>
            <person name="Steele A.D."/>
            <person name="Gui C."/>
            <person name="Meng S."/>
            <person name="Li G."/>
            <person name="Viehrig K."/>
            <person name="Ye F."/>
            <person name="Su P."/>
            <person name="Kiefer A.F."/>
            <person name="Nichols A."/>
            <person name="Cepeda A.J."/>
            <person name="Yan W."/>
            <person name="Fan B."/>
            <person name="Jiang Y."/>
            <person name="Adhikari A."/>
            <person name="Zheng C.-J."/>
            <person name="Schuster L."/>
            <person name="Cowan T.M."/>
            <person name="Smanski M.J."/>
            <person name="Chevrette M.G."/>
            <person name="De Carvalho L.P.S."/>
            <person name="Shen B."/>
        </authorList>
    </citation>
    <scope>NUCLEOTIDE SEQUENCE [LARGE SCALE GENOMIC DNA]</scope>
    <source>
        <strain evidence="6 7">NPDC017990</strain>
    </source>
</reference>
<evidence type="ECO:0000256" key="4">
    <source>
        <dbReference type="SAM" id="MobiDB-lite"/>
    </source>
</evidence>
<comment type="similarity">
    <text evidence="1">Belongs to the HpcH/HpaI aldolase family.</text>
</comment>
<dbReference type="Proteomes" id="UP001610818">
    <property type="component" value="Unassembled WGS sequence"/>
</dbReference>
<comment type="caution">
    <text evidence="6">The sequence shown here is derived from an EMBL/GenBank/DDBJ whole genome shotgun (WGS) entry which is preliminary data.</text>
</comment>
<dbReference type="InterPro" id="IPR050251">
    <property type="entry name" value="HpcH-HpaI_aldolase"/>
</dbReference>
<evidence type="ECO:0000313" key="7">
    <source>
        <dbReference type="Proteomes" id="UP001610818"/>
    </source>
</evidence>
<dbReference type="PANTHER" id="PTHR30502">
    <property type="entry name" value="2-KETO-3-DEOXY-L-RHAMNONATE ALDOLASE"/>
    <property type="match status" value="1"/>
</dbReference>
<protein>
    <submittedName>
        <fullName evidence="6">HpcH/HpaI aldolase/citrate lyase family protein</fullName>
    </submittedName>
</protein>
<evidence type="ECO:0000256" key="1">
    <source>
        <dbReference type="ARBA" id="ARBA00005568"/>
    </source>
</evidence>
<keyword evidence="3 6" id="KW-0456">Lyase</keyword>
<dbReference type="InterPro" id="IPR040442">
    <property type="entry name" value="Pyrv_kinase-like_dom_sf"/>
</dbReference>
<name>A0ABW7QPZ8_9ACTN</name>
<gene>
    <name evidence="6" type="ORF">ACH4F9_18735</name>
</gene>
<feature type="region of interest" description="Disordered" evidence="4">
    <location>
        <begin position="1"/>
        <end position="36"/>
    </location>
</feature>
<keyword evidence="2" id="KW-0479">Metal-binding</keyword>